<evidence type="ECO:0000313" key="1">
    <source>
        <dbReference type="EMBL" id="CCO23684.1"/>
    </source>
</evidence>
<dbReference type="EMBL" id="FO203522">
    <property type="protein sequence ID" value="CCO23684.1"/>
    <property type="molecule type" value="Genomic_DNA"/>
</dbReference>
<gene>
    <name evidence="1" type="ORF">DESAM_21407</name>
</gene>
<organism evidence="1 2">
    <name type="scientific">Maridesulfovibrio hydrothermalis AM13 = DSM 14728</name>
    <dbReference type="NCBI Taxonomy" id="1121451"/>
    <lineage>
        <taxon>Bacteria</taxon>
        <taxon>Pseudomonadati</taxon>
        <taxon>Thermodesulfobacteriota</taxon>
        <taxon>Desulfovibrionia</taxon>
        <taxon>Desulfovibrionales</taxon>
        <taxon>Desulfovibrionaceae</taxon>
        <taxon>Maridesulfovibrio</taxon>
    </lineage>
</organism>
<dbReference type="AlphaFoldDB" id="L0RAA0"/>
<protein>
    <submittedName>
        <fullName evidence="1">Uncharacterized protein</fullName>
    </submittedName>
</protein>
<dbReference type="HOGENOM" id="CLU_3232657_0_0_7"/>
<name>L0RAA0_9BACT</name>
<dbReference type="KEGG" id="dhy:DESAM_21407"/>
<evidence type="ECO:0000313" key="2">
    <source>
        <dbReference type="Proteomes" id="UP000010808"/>
    </source>
</evidence>
<dbReference type="STRING" id="1121451.DESAM_21407"/>
<sequence>MFFFAGLTCKNLLIKKTTLYIVVKDFIKSVISKLSREITYDAD</sequence>
<dbReference type="Proteomes" id="UP000010808">
    <property type="component" value="Chromosome"/>
</dbReference>
<reference evidence="1 2" key="1">
    <citation type="submission" date="2012-10" db="EMBL/GenBank/DDBJ databases">
        <authorList>
            <person name="Genoscope - CEA"/>
        </authorList>
    </citation>
    <scope>NUCLEOTIDE SEQUENCE [LARGE SCALE GENOMIC DNA]</scope>
    <source>
        <strain evidence="2">AM13 / DSM 14728</strain>
    </source>
</reference>
<accession>L0RAA0</accession>
<keyword evidence="2" id="KW-1185">Reference proteome</keyword>
<proteinExistence type="predicted"/>